<organism evidence="5">
    <name type="scientific">Nippostrongylus brasiliensis</name>
    <name type="common">Rat hookworm</name>
    <dbReference type="NCBI Taxonomy" id="27835"/>
    <lineage>
        <taxon>Eukaryota</taxon>
        <taxon>Metazoa</taxon>
        <taxon>Ecdysozoa</taxon>
        <taxon>Nematoda</taxon>
        <taxon>Chromadorea</taxon>
        <taxon>Rhabditida</taxon>
        <taxon>Rhabditina</taxon>
        <taxon>Rhabditomorpha</taxon>
        <taxon>Strongyloidea</taxon>
        <taxon>Heligmosomidae</taxon>
        <taxon>Nippostrongylus</taxon>
    </lineage>
</organism>
<sequence length="215" mass="24019">MNIEKLREMIGGKFRPGSAFYIAGEVLNALGELHGHGFVHRDVKPTNICVGVGGQSSRIYLIDFGDTVRTGKKIKYGVPDSYSLPYWSIGNHRRNAATEKNDIEGWFYTLLDLYDSSLLSWKGELNEPDVEKAKTEFWGDYQNNIGQSSQALLSIADLINSAEDSIDEAKLKRYVRAGFEQLVKNPKKFAPEWVRGTVTQTAIAGAKTKRLSVQT</sequence>
<name>A0A158R2L0_NIPBR</name>
<gene>
    <name evidence="3" type="ORF">NBR_LOCUS16234</name>
</gene>
<dbReference type="STRING" id="27835.A0A158R2L0"/>
<dbReference type="InterPro" id="IPR011009">
    <property type="entry name" value="Kinase-like_dom_sf"/>
</dbReference>
<dbReference type="InterPro" id="IPR008271">
    <property type="entry name" value="Ser/Thr_kinase_AS"/>
</dbReference>
<evidence type="ECO:0000313" key="4">
    <source>
        <dbReference type="Proteomes" id="UP000271162"/>
    </source>
</evidence>
<dbReference type="InterPro" id="IPR000719">
    <property type="entry name" value="Prot_kinase_dom"/>
</dbReference>
<evidence type="ECO:0000313" key="3">
    <source>
        <dbReference type="EMBL" id="VDL79829.1"/>
    </source>
</evidence>
<dbReference type="SUPFAM" id="SSF56112">
    <property type="entry name" value="Protein kinase-like (PK-like)"/>
    <property type="match status" value="1"/>
</dbReference>
<reference evidence="3 4" key="2">
    <citation type="submission" date="2018-11" db="EMBL/GenBank/DDBJ databases">
        <authorList>
            <consortium name="Pathogen Informatics"/>
        </authorList>
    </citation>
    <scope>NUCLEOTIDE SEQUENCE [LARGE SCALE GENOMIC DNA]</scope>
</reference>
<dbReference type="AlphaFoldDB" id="A0A158R2L0"/>
<dbReference type="PANTHER" id="PTHR11909">
    <property type="entry name" value="CASEIN KINASE-RELATED"/>
    <property type="match status" value="1"/>
</dbReference>
<evidence type="ECO:0000313" key="5">
    <source>
        <dbReference type="WBParaSite" id="NBR_0001623301-mRNA-1"/>
    </source>
</evidence>
<reference evidence="5" key="1">
    <citation type="submission" date="2016-04" db="UniProtKB">
        <authorList>
            <consortium name="WormBaseParasite"/>
        </authorList>
    </citation>
    <scope>IDENTIFICATION</scope>
</reference>
<proteinExistence type="predicted"/>
<dbReference type="Proteomes" id="UP000271162">
    <property type="component" value="Unassembled WGS sequence"/>
</dbReference>
<dbReference type="Gene3D" id="1.10.510.10">
    <property type="entry name" value="Transferase(Phosphotransferase) domain 1"/>
    <property type="match status" value="1"/>
</dbReference>
<protein>
    <recommendedName>
        <fullName evidence="1">non-specific serine/threonine protein kinase</fullName>
        <ecNumber evidence="1">2.7.11.1</ecNumber>
    </recommendedName>
</protein>
<dbReference type="Pfam" id="PF00069">
    <property type="entry name" value="Pkinase"/>
    <property type="match status" value="1"/>
</dbReference>
<dbReference type="GO" id="GO:0004674">
    <property type="term" value="F:protein serine/threonine kinase activity"/>
    <property type="evidence" value="ECO:0007669"/>
    <property type="project" value="UniProtKB-EC"/>
</dbReference>
<evidence type="ECO:0000259" key="2">
    <source>
        <dbReference type="PROSITE" id="PS50011"/>
    </source>
</evidence>
<accession>A0A158R2L0</accession>
<dbReference type="PROSITE" id="PS00108">
    <property type="entry name" value="PROTEIN_KINASE_ST"/>
    <property type="match status" value="1"/>
</dbReference>
<dbReference type="EC" id="2.7.11.1" evidence="1"/>
<feature type="domain" description="Protein kinase" evidence="2">
    <location>
        <begin position="1"/>
        <end position="215"/>
    </location>
</feature>
<dbReference type="EMBL" id="UYSL01022103">
    <property type="protein sequence ID" value="VDL79829.1"/>
    <property type="molecule type" value="Genomic_DNA"/>
</dbReference>
<keyword evidence="4" id="KW-1185">Reference proteome</keyword>
<evidence type="ECO:0000256" key="1">
    <source>
        <dbReference type="ARBA" id="ARBA00012513"/>
    </source>
</evidence>
<dbReference type="GO" id="GO:0005524">
    <property type="term" value="F:ATP binding"/>
    <property type="evidence" value="ECO:0007669"/>
    <property type="project" value="InterPro"/>
</dbReference>
<dbReference type="InterPro" id="IPR050235">
    <property type="entry name" value="CK1_Ser-Thr_kinase"/>
</dbReference>
<dbReference type="WBParaSite" id="NBR_0001623301-mRNA-1">
    <property type="protein sequence ID" value="NBR_0001623301-mRNA-1"/>
    <property type="gene ID" value="NBR_0001623301"/>
</dbReference>
<dbReference type="PROSITE" id="PS50011">
    <property type="entry name" value="PROTEIN_KINASE_DOM"/>
    <property type="match status" value="1"/>
</dbReference>